<accession>A0A7G9RIC8</accession>
<keyword evidence="7" id="KW-1185">Reference proteome</keyword>
<dbReference type="Gene3D" id="1.10.1070.20">
    <property type="match status" value="1"/>
</dbReference>
<evidence type="ECO:0000313" key="7">
    <source>
        <dbReference type="Proteomes" id="UP000515811"/>
    </source>
</evidence>
<evidence type="ECO:0000259" key="5">
    <source>
        <dbReference type="Pfam" id="PF13657"/>
    </source>
</evidence>
<organism evidence="6 7">
    <name type="scientific">Diaphorobacter ruginosibacter</name>
    <dbReference type="NCBI Taxonomy" id="1715720"/>
    <lineage>
        <taxon>Bacteria</taxon>
        <taxon>Pseudomonadati</taxon>
        <taxon>Pseudomonadota</taxon>
        <taxon>Betaproteobacteria</taxon>
        <taxon>Burkholderiales</taxon>
        <taxon>Comamonadaceae</taxon>
        <taxon>Diaphorobacter</taxon>
    </lineage>
</organism>
<dbReference type="InterPro" id="IPR052028">
    <property type="entry name" value="HipA_Ser/Thr_kinase"/>
</dbReference>
<dbReference type="EMBL" id="CP060714">
    <property type="protein sequence ID" value="QNN55353.1"/>
    <property type="molecule type" value="Genomic_DNA"/>
</dbReference>
<dbReference type="InterPro" id="IPR012893">
    <property type="entry name" value="HipA-like_C"/>
</dbReference>
<dbReference type="KEGG" id="drg:H9K76_11730"/>
<evidence type="ECO:0000259" key="4">
    <source>
        <dbReference type="Pfam" id="PF07804"/>
    </source>
</evidence>
<evidence type="ECO:0000256" key="3">
    <source>
        <dbReference type="ARBA" id="ARBA00022777"/>
    </source>
</evidence>
<keyword evidence="2" id="KW-0808">Transferase</keyword>
<dbReference type="Pfam" id="PF13657">
    <property type="entry name" value="Couple_hipA"/>
    <property type="match status" value="1"/>
</dbReference>
<evidence type="ECO:0000313" key="6">
    <source>
        <dbReference type="EMBL" id="QNN55353.1"/>
    </source>
</evidence>
<evidence type="ECO:0000256" key="1">
    <source>
        <dbReference type="ARBA" id="ARBA00010164"/>
    </source>
</evidence>
<dbReference type="GO" id="GO:0004674">
    <property type="term" value="F:protein serine/threonine kinase activity"/>
    <property type="evidence" value="ECO:0007669"/>
    <property type="project" value="TreeGrafter"/>
</dbReference>
<proteinExistence type="inferred from homology"/>
<keyword evidence="3" id="KW-0418">Kinase</keyword>
<reference evidence="6 7" key="1">
    <citation type="submission" date="2020-08" db="EMBL/GenBank/DDBJ databases">
        <title>Genome sequence of Diaphorobacter ruginosibacter DSM 27467T.</title>
        <authorList>
            <person name="Hyun D.-W."/>
            <person name="Bae J.-W."/>
        </authorList>
    </citation>
    <scope>NUCLEOTIDE SEQUENCE [LARGE SCALE GENOMIC DNA]</scope>
    <source>
        <strain evidence="6 7">DSM 27467</strain>
    </source>
</reference>
<feature type="domain" description="HipA N-terminal subdomain 1" evidence="5">
    <location>
        <begin position="23"/>
        <end position="128"/>
    </location>
</feature>
<comment type="similarity">
    <text evidence="1">Belongs to the HipA Ser/Thr kinase family.</text>
</comment>
<dbReference type="AlphaFoldDB" id="A0A7G9RIC8"/>
<dbReference type="PANTHER" id="PTHR37419">
    <property type="entry name" value="SERINE/THREONINE-PROTEIN KINASE TOXIN HIPA"/>
    <property type="match status" value="1"/>
</dbReference>
<feature type="domain" description="HipA-like C-terminal" evidence="4">
    <location>
        <begin position="167"/>
        <end position="409"/>
    </location>
</feature>
<protein>
    <submittedName>
        <fullName evidence="6">HipA domain-containing protein</fullName>
    </submittedName>
</protein>
<name>A0A7G9RIC8_9BURK</name>
<dbReference type="Proteomes" id="UP000515811">
    <property type="component" value="Chromosome"/>
</dbReference>
<evidence type="ECO:0000256" key="2">
    <source>
        <dbReference type="ARBA" id="ARBA00022679"/>
    </source>
</evidence>
<gene>
    <name evidence="6" type="ORF">H9K76_11730</name>
</gene>
<sequence>MSTSIRYLRLYMHLPAALGGGRRAIGYLSQYGDILRVSFERDYIADADRPTLSLSYRGANERDTESILSSARDARLVRTDGRWPVYFQNLLPEGHNRERLAHERGCSPDDEFELLAAAGHDLMGALEVEPIPPQEDIPEVVRYWHTTQGLDVLEPGFVESPVADAASLPGIVTKFSAVQDGRRYTVHRRGAAGSVILKLPTTQHPDLVANEFTCYRLCQALGLQTADASIVSREQAELPEHVPFEEILAVQRFDHLPDGTRVHMEEFNQALGYAPRHKYGKGLKQDWPTMLRVLDRLSPQPVQDTREFLARTVAAILMGNTDAHLKNWALIYPDGRQPRLAPVYDCVCVAAFFEGTSAQQYAVNKAIDHTMVRLGWDDLQALIQSAGLLRASRHIALLKELVTRARAEWPALLRDAPPAMRSTVLARLADGVAIAAG</sequence>
<dbReference type="PANTHER" id="PTHR37419:SF1">
    <property type="entry name" value="SERINE_THREONINE-PROTEIN KINASE TOXIN HIPA"/>
    <property type="match status" value="1"/>
</dbReference>
<dbReference type="InterPro" id="IPR017508">
    <property type="entry name" value="HipA_N1"/>
</dbReference>
<dbReference type="Pfam" id="PF07804">
    <property type="entry name" value="HipA_C"/>
    <property type="match status" value="1"/>
</dbReference>
<dbReference type="RefSeq" id="WP_187595626.1">
    <property type="nucleotide sequence ID" value="NZ_CP060714.1"/>
</dbReference>
<dbReference type="GO" id="GO:0005829">
    <property type="term" value="C:cytosol"/>
    <property type="evidence" value="ECO:0007669"/>
    <property type="project" value="TreeGrafter"/>
</dbReference>
<dbReference type="NCBIfam" id="TIGR03071">
    <property type="entry name" value="couple_hipA"/>
    <property type="match status" value="1"/>
</dbReference>